<keyword evidence="5 8" id="KW-0663">Pyridoxal phosphate</keyword>
<dbReference type="GO" id="GO:0004375">
    <property type="term" value="F:glycine dehydrogenase (decarboxylating) activity"/>
    <property type="evidence" value="ECO:0007669"/>
    <property type="project" value="UniProtKB-EC"/>
</dbReference>
<evidence type="ECO:0000256" key="2">
    <source>
        <dbReference type="ARBA" id="ARBA00003788"/>
    </source>
</evidence>
<dbReference type="GO" id="GO:0016594">
    <property type="term" value="F:glycine binding"/>
    <property type="evidence" value="ECO:0007669"/>
    <property type="project" value="TreeGrafter"/>
</dbReference>
<feature type="domain" description="Glycine dehydrogenase C-terminal" evidence="11">
    <location>
        <begin position="787"/>
        <end position="907"/>
    </location>
</feature>
<dbReference type="FunFam" id="3.90.1150.10:FF:000007">
    <property type="entry name" value="Glycine dehydrogenase (decarboxylating), mitochondrial"/>
    <property type="match status" value="1"/>
</dbReference>
<dbReference type="SUPFAM" id="SSF53383">
    <property type="entry name" value="PLP-dependent transferases"/>
    <property type="match status" value="2"/>
</dbReference>
<dbReference type="Gene3D" id="3.90.1150.10">
    <property type="entry name" value="Aspartate Aminotransferase, domain 1"/>
    <property type="match status" value="2"/>
</dbReference>
<dbReference type="InterPro" id="IPR015424">
    <property type="entry name" value="PyrdxlP-dep_Trfase"/>
</dbReference>
<dbReference type="InterPro" id="IPR049316">
    <property type="entry name" value="GDC-P_C"/>
</dbReference>
<evidence type="ECO:0000256" key="6">
    <source>
        <dbReference type="ARBA" id="ARBA00023002"/>
    </source>
</evidence>
<dbReference type="InterPro" id="IPR015421">
    <property type="entry name" value="PyrdxlP-dep_Trfase_major"/>
</dbReference>
<dbReference type="InterPro" id="IPR015422">
    <property type="entry name" value="PyrdxlP-dep_Trfase_small"/>
</dbReference>
<gene>
    <name evidence="8" type="primary">gcvP</name>
    <name evidence="12" type="ORF">EV200_10554</name>
</gene>
<dbReference type="NCBIfam" id="TIGR00461">
    <property type="entry name" value="gcvP"/>
    <property type="match status" value="1"/>
</dbReference>
<evidence type="ECO:0000256" key="1">
    <source>
        <dbReference type="ARBA" id="ARBA00001933"/>
    </source>
</evidence>
<name>A0A4R2H9E8_9SPHI</name>
<comment type="similarity">
    <text evidence="3 8">Belongs to the GcvP family.</text>
</comment>
<evidence type="ECO:0000256" key="9">
    <source>
        <dbReference type="PIRSR" id="PIRSR603437-50"/>
    </source>
</evidence>
<dbReference type="Gene3D" id="3.40.640.10">
    <property type="entry name" value="Type I PLP-dependent aspartate aminotransferase-like (Major domain)"/>
    <property type="match status" value="2"/>
</dbReference>
<dbReference type="NCBIfam" id="NF003346">
    <property type="entry name" value="PRK04366.1"/>
    <property type="match status" value="1"/>
</dbReference>
<dbReference type="GO" id="GO:0005829">
    <property type="term" value="C:cytosol"/>
    <property type="evidence" value="ECO:0007669"/>
    <property type="project" value="TreeGrafter"/>
</dbReference>
<dbReference type="InterPro" id="IPR003437">
    <property type="entry name" value="GcvP"/>
</dbReference>
<evidence type="ECO:0000259" key="10">
    <source>
        <dbReference type="Pfam" id="PF02347"/>
    </source>
</evidence>
<dbReference type="PANTHER" id="PTHR11773:SF1">
    <property type="entry name" value="GLYCINE DEHYDROGENASE (DECARBOXYLATING), MITOCHONDRIAL"/>
    <property type="match status" value="1"/>
</dbReference>
<accession>A0A4R2H9E8</accession>
<dbReference type="EC" id="1.4.4.2" evidence="8"/>
<dbReference type="FunFam" id="3.40.640.10:FF:000005">
    <property type="entry name" value="Glycine dehydrogenase (decarboxylating), mitochondrial"/>
    <property type="match status" value="1"/>
</dbReference>
<feature type="modified residue" description="N6-(pyridoxal phosphate)lysine" evidence="8 9">
    <location>
        <position position="715"/>
    </location>
</feature>
<comment type="caution">
    <text evidence="12">The sequence shown here is derived from an EMBL/GenBank/DDBJ whole genome shotgun (WGS) entry which is preliminary data.</text>
</comment>
<dbReference type="GO" id="GO:0030170">
    <property type="term" value="F:pyridoxal phosphate binding"/>
    <property type="evidence" value="ECO:0007669"/>
    <property type="project" value="TreeGrafter"/>
</dbReference>
<evidence type="ECO:0000256" key="3">
    <source>
        <dbReference type="ARBA" id="ARBA00010756"/>
    </source>
</evidence>
<evidence type="ECO:0000259" key="11">
    <source>
        <dbReference type="Pfam" id="PF21478"/>
    </source>
</evidence>
<dbReference type="Proteomes" id="UP000295684">
    <property type="component" value="Unassembled WGS sequence"/>
</dbReference>
<evidence type="ECO:0000256" key="8">
    <source>
        <dbReference type="HAMAP-Rule" id="MF_00711"/>
    </source>
</evidence>
<sequence>MLPLREIYYSYRMSLNIHYKEDFQNRHIAPNEADTAEMLQTIGVNSIDELIEQTVPATIRLKQPLNLPAAKSETEYLGALKQTSLLNKVFKSFIGQGYYDTITPGVILRNVFENPGWYTQYTPYQAEIAQGRLQALLNFQTMVIDLTGMEIANASLLDEGTAAAEAMFMQYSTRKNLAAKKFFVSELLFAQTIDILKTRANPYGIELVIGSHLDFVATEDFFGAIVQYPAGNGDVFDYKDFASDLHNQNIKLTVAADILSLTLLTPPGEWGADIVVGTTQRFGIPMGFGGPHAAFFATKEEYKRSIPGRIIGVTIDSHGDYALRMALQTREQHIRRDKATSNICTAQALLAIMAGFYAAYHGPKGLKAIAERTHGLAISLASTLKNLGFEQLNAVYFDTIRFDLGDLKGSIQSGCIDNEINLNYDGNIATISVDETTTFADVALIAKIFAKVKAVAADQVEVVDNVETVIPSALQRTSSYLTHPIFNSHHSEHEMLRYIKSLEAKDLSLCHSMIALGSCTMKLNATAEMIPVTWSHFGRVHPFAPADQVLGYYSVFNELDKWLSEITGFAAMSLQPNAGAQGEYAGLMVIRAYHHDRGDFHRNVALIPASAHGTNPASAAMADMKIVVVKSLENGNIDVEDLKAKAELHKENLSCLMVTYPSTHGVFEESIIEICETIHANGGQVYMDGANMNAQVGLTSPANIGADVCHLNLHKTFCIPHGGGGPGMGPIGVAKHLVPYLPGHAVVDIDKGKSISAVSSAPWGSASILIISHAYIAMMGSEGLTNATKYAILNANYMKARLEQHYPVLYSGAQGRCAHEMILDCRSFKAFGIEVVDIAKRLMDYGFHAPTVSFPVAGTLMVEPTESEPKHELDRFCDALIAIKKEISQVENLTFDKVDNPLKNAPHTVAVITADEWEHAYSRQTAAFPLPYVLERKFWPSVGRVNDSHGDRSLICACPPVESYLEEIVP</sequence>
<dbReference type="GO" id="GO:0019464">
    <property type="term" value="P:glycine decarboxylation via glycine cleavage system"/>
    <property type="evidence" value="ECO:0007669"/>
    <property type="project" value="UniProtKB-UniRule"/>
</dbReference>
<evidence type="ECO:0000313" key="13">
    <source>
        <dbReference type="Proteomes" id="UP000295684"/>
    </source>
</evidence>
<dbReference type="CDD" id="cd00613">
    <property type="entry name" value="GDC-P"/>
    <property type="match status" value="2"/>
</dbReference>
<keyword evidence="6 8" id="KW-0560">Oxidoreductase</keyword>
<evidence type="ECO:0000313" key="12">
    <source>
        <dbReference type="EMBL" id="TCO23588.1"/>
    </source>
</evidence>
<dbReference type="GO" id="GO:0005960">
    <property type="term" value="C:glycine cleavage complex"/>
    <property type="evidence" value="ECO:0007669"/>
    <property type="project" value="TreeGrafter"/>
</dbReference>
<dbReference type="InterPro" id="IPR049315">
    <property type="entry name" value="GDC-P_N"/>
</dbReference>
<feature type="domain" description="Glycine cleavage system P-protein N-terminal" evidence="10">
    <location>
        <begin position="466"/>
        <end position="746"/>
    </location>
</feature>
<protein>
    <recommendedName>
        <fullName evidence="8">Glycine dehydrogenase (decarboxylating)</fullName>
        <ecNumber evidence="8">1.4.4.2</ecNumber>
    </recommendedName>
    <alternativeName>
        <fullName evidence="8">Glycine cleavage system P-protein</fullName>
    </alternativeName>
    <alternativeName>
        <fullName evidence="8">Glycine decarboxylase</fullName>
    </alternativeName>
    <alternativeName>
        <fullName evidence="8">Glycine dehydrogenase (aminomethyl-transferring)</fullName>
    </alternativeName>
</protein>
<dbReference type="PANTHER" id="PTHR11773">
    <property type="entry name" value="GLYCINE DEHYDROGENASE, DECARBOXYLATING"/>
    <property type="match status" value="1"/>
</dbReference>
<comment type="function">
    <text evidence="2 8">The glycine cleavage system catalyzes the degradation of glycine. The P protein binds the alpha-amino group of glycine through its pyridoxal phosphate cofactor; CO(2) is released and the remaining methylamine moiety is then transferred to the lipoamide cofactor of the H protein.</text>
</comment>
<comment type="cofactor">
    <cofactor evidence="1 8 9">
        <name>pyridoxal 5'-phosphate</name>
        <dbReference type="ChEBI" id="CHEBI:597326"/>
    </cofactor>
</comment>
<dbReference type="EMBL" id="SLWO01000005">
    <property type="protein sequence ID" value="TCO23588.1"/>
    <property type="molecule type" value="Genomic_DNA"/>
</dbReference>
<evidence type="ECO:0000256" key="5">
    <source>
        <dbReference type="ARBA" id="ARBA00022898"/>
    </source>
</evidence>
<reference evidence="12 13" key="1">
    <citation type="submission" date="2019-03" db="EMBL/GenBank/DDBJ databases">
        <title>Genomic Encyclopedia of Type Strains, Phase IV (KMG-IV): sequencing the most valuable type-strain genomes for metagenomic binning, comparative biology and taxonomic classification.</title>
        <authorList>
            <person name="Goeker M."/>
        </authorList>
    </citation>
    <scope>NUCLEOTIDE SEQUENCE [LARGE SCALE GENOMIC DNA]</scope>
    <source>
        <strain evidence="12 13">DSM 103236</strain>
    </source>
</reference>
<dbReference type="HAMAP" id="MF_00711">
    <property type="entry name" value="GcvP"/>
    <property type="match status" value="1"/>
</dbReference>
<evidence type="ECO:0000256" key="7">
    <source>
        <dbReference type="ARBA" id="ARBA00049026"/>
    </source>
</evidence>
<dbReference type="InterPro" id="IPR020581">
    <property type="entry name" value="GDC_P"/>
</dbReference>
<comment type="catalytic activity">
    <reaction evidence="7 8">
        <text>N(6)-[(R)-lipoyl]-L-lysyl-[glycine-cleavage complex H protein] + glycine + H(+) = N(6)-[(R)-S(8)-aminomethyldihydrolipoyl]-L-lysyl-[glycine-cleavage complex H protein] + CO2</text>
        <dbReference type="Rhea" id="RHEA:24304"/>
        <dbReference type="Rhea" id="RHEA-COMP:10494"/>
        <dbReference type="Rhea" id="RHEA-COMP:10495"/>
        <dbReference type="ChEBI" id="CHEBI:15378"/>
        <dbReference type="ChEBI" id="CHEBI:16526"/>
        <dbReference type="ChEBI" id="CHEBI:57305"/>
        <dbReference type="ChEBI" id="CHEBI:83099"/>
        <dbReference type="ChEBI" id="CHEBI:83143"/>
        <dbReference type="EC" id="1.4.4.2"/>
    </reaction>
</comment>
<dbReference type="FunFam" id="3.40.640.10:FF:000007">
    <property type="entry name" value="glycine dehydrogenase (Decarboxylating), mitochondrial"/>
    <property type="match status" value="1"/>
</dbReference>
<organism evidence="12 13">
    <name type="scientific">Pedobacter psychrotolerans</name>
    <dbReference type="NCBI Taxonomy" id="1843235"/>
    <lineage>
        <taxon>Bacteria</taxon>
        <taxon>Pseudomonadati</taxon>
        <taxon>Bacteroidota</taxon>
        <taxon>Sphingobacteriia</taxon>
        <taxon>Sphingobacteriales</taxon>
        <taxon>Sphingobacteriaceae</taxon>
        <taxon>Pedobacter</taxon>
    </lineage>
</organism>
<feature type="domain" description="Glycine cleavage system P-protein N-terminal" evidence="10">
    <location>
        <begin position="25"/>
        <end position="449"/>
    </location>
</feature>
<comment type="subunit">
    <text evidence="4 8">The glycine cleavage system is composed of four proteins: P, T, L and H.</text>
</comment>
<proteinExistence type="inferred from homology"/>
<evidence type="ECO:0000256" key="4">
    <source>
        <dbReference type="ARBA" id="ARBA00011690"/>
    </source>
</evidence>
<dbReference type="AlphaFoldDB" id="A0A4R2H9E8"/>
<dbReference type="Pfam" id="PF02347">
    <property type="entry name" value="GDC-P"/>
    <property type="match status" value="2"/>
</dbReference>
<dbReference type="Pfam" id="PF21478">
    <property type="entry name" value="GcvP2_C"/>
    <property type="match status" value="1"/>
</dbReference>